<name>A0A940T566_9MICO</name>
<evidence type="ECO:0000313" key="3">
    <source>
        <dbReference type="Proteomes" id="UP000675163"/>
    </source>
</evidence>
<keyword evidence="3" id="KW-1185">Reference proteome</keyword>
<evidence type="ECO:0000313" key="2">
    <source>
        <dbReference type="EMBL" id="MBP1325681.1"/>
    </source>
</evidence>
<proteinExistence type="predicted"/>
<dbReference type="Gene3D" id="3.40.630.30">
    <property type="match status" value="1"/>
</dbReference>
<dbReference type="SUPFAM" id="SSF55729">
    <property type="entry name" value="Acyl-CoA N-acyltransferases (Nat)"/>
    <property type="match status" value="1"/>
</dbReference>
<dbReference type="PANTHER" id="PTHR42791:SF1">
    <property type="entry name" value="N-ACETYLTRANSFERASE DOMAIN-CONTAINING PROTEIN"/>
    <property type="match status" value="1"/>
</dbReference>
<evidence type="ECO:0000259" key="1">
    <source>
        <dbReference type="PROSITE" id="PS51186"/>
    </source>
</evidence>
<accession>A0A940T566</accession>
<dbReference type="PROSITE" id="PS51186">
    <property type="entry name" value="GNAT"/>
    <property type="match status" value="1"/>
</dbReference>
<dbReference type="InterPro" id="IPR000182">
    <property type="entry name" value="GNAT_dom"/>
</dbReference>
<comment type="caution">
    <text evidence="2">The sequence shown here is derived from an EMBL/GenBank/DDBJ whole genome shotgun (WGS) entry which is preliminary data.</text>
</comment>
<sequence>MTQIPAHVTPAPHSPQQLTAITDTIALAFAHDPSWSPILSPNADDLAVARSYWGLFVNTAQRYPFTFTVASEAKADTDTAEVAAAAVWYPPNAEELTHAEEEAFPEFVAGLIGEAKRDEVLAISDLFDAAHPTAPHYYLSLLATHPAHSGKGLGMGLLAANLAEFDKLGVPTYLESSNPANNARYQRLGYEPHGTIDLPSGLTIMTMWREPQAI</sequence>
<reference evidence="2" key="1">
    <citation type="submission" date="2021-02" db="EMBL/GenBank/DDBJ databases">
        <title>Sequencing the genomes of 1000 actinobacteria strains.</title>
        <authorList>
            <person name="Klenk H.-P."/>
        </authorList>
    </citation>
    <scope>NUCLEOTIDE SEQUENCE</scope>
    <source>
        <strain evidence="2">DSM 22850</strain>
    </source>
</reference>
<protein>
    <submittedName>
        <fullName evidence="2">GNAT superfamily N-acetyltransferase</fullName>
    </submittedName>
</protein>
<dbReference type="Pfam" id="PF13508">
    <property type="entry name" value="Acetyltransf_7"/>
    <property type="match status" value="1"/>
</dbReference>
<dbReference type="InterPro" id="IPR052523">
    <property type="entry name" value="Trichothecene_AcTrans"/>
</dbReference>
<dbReference type="PANTHER" id="PTHR42791">
    <property type="entry name" value="GNAT FAMILY ACETYLTRANSFERASE"/>
    <property type="match status" value="1"/>
</dbReference>
<dbReference type="RefSeq" id="WP_209704687.1">
    <property type="nucleotide sequence ID" value="NZ_JAFIDA010000001.1"/>
</dbReference>
<dbReference type="GO" id="GO:0016747">
    <property type="term" value="F:acyltransferase activity, transferring groups other than amino-acyl groups"/>
    <property type="evidence" value="ECO:0007669"/>
    <property type="project" value="InterPro"/>
</dbReference>
<dbReference type="AlphaFoldDB" id="A0A940T566"/>
<dbReference type="InterPro" id="IPR016181">
    <property type="entry name" value="Acyl_CoA_acyltransferase"/>
</dbReference>
<feature type="domain" description="N-acetyltransferase" evidence="1">
    <location>
        <begin position="67"/>
        <end position="210"/>
    </location>
</feature>
<dbReference type="Proteomes" id="UP000675163">
    <property type="component" value="Unassembled WGS sequence"/>
</dbReference>
<organism evidence="2 3">
    <name type="scientific">Leucobacter exalbidus</name>
    <dbReference type="NCBI Taxonomy" id="662960"/>
    <lineage>
        <taxon>Bacteria</taxon>
        <taxon>Bacillati</taxon>
        <taxon>Actinomycetota</taxon>
        <taxon>Actinomycetes</taxon>
        <taxon>Micrococcales</taxon>
        <taxon>Microbacteriaceae</taxon>
        <taxon>Leucobacter</taxon>
    </lineage>
</organism>
<gene>
    <name evidence="2" type="ORF">JOF28_000913</name>
</gene>
<dbReference type="EMBL" id="JAFIDA010000001">
    <property type="protein sequence ID" value="MBP1325681.1"/>
    <property type="molecule type" value="Genomic_DNA"/>
</dbReference>